<dbReference type="PANTHER" id="PTHR21180:SF32">
    <property type="entry name" value="ENDONUCLEASE_EXONUCLEASE_PHOSPHATASE FAMILY DOMAIN-CONTAINING PROTEIN 1"/>
    <property type="match status" value="1"/>
</dbReference>
<evidence type="ECO:0000313" key="3">
    <source>
        <dbReference type="EMBL" id="NMP31405.1"/>
    </source>
</evidence>
<dbReference type="Gene3D" id="1.10.150.280">
    <property type="entry name" value="AF1531-like domain"/>
    <property type="match status" value="1"/>
</dbReference>
<protein>
    <submittedName>
        <fullName evidence="3">Helix-hairpin-helix domain-containing protein</fullName>
    </submittedName>
</protein>
<accession>A0A7Y0LE09</accession>
<dbReference type="InterPro" id="IPR003583">
    <property type="entry name" value="Hlx-hairpin-Hlx_DNA-bd_motif"/>
</dbReference>
<reference evidence="3 4" key="1">
    <citation type="submission" date="2020-04" db="EMBL/GenBank/DDBJ databases">
        <title>Thalassotalea sp. M1531, isolated from the surface of marine red alga.</title>
        <authorList>
            <person name="Pang L."/>
            <person name="Lu D.-C."/>
        </authorList>
    </citation>
    <scope>NUCLEOTIDE SEQUENCE [LARGE SCALE GENOMIC DNA]</scope>
    <source>
        <strain evidence="3 4">M1531</strain>
    </source>
</reference>
<keyword evidence="1" id="KW-0732">Signal</keyword>
<feature type="domain" description="Helix-hairpin-helix DNA-binding motif class 1" evidence="2">
    <location>
        <begin position="79"/>
        <end position="98"/>
    </location>
</feature>
<feature type="domain" description="Helix-hairpin-helix DNA-binding motif class 1" evidence="2">
    <location>
        <begin position="49"/>
        <end position="68"/>
    </location>
</feature>
<dbReference type="Pfam" id="PF12836">
    <property type="entry name" value="HHH_3"/>
    <property type="match status" value="1"/>
</dbReference>
<dbReference type="InterPro" id="IPR010994">
    <property type="entry name" value="RuvA_2-like"/>
</dbReference>
<dbReference type="GO" id="GO:0003677">
    <property type="term" value="F:DNA binding"/>
    <property type="evidence" value="ECO:0007669"/>
    <property type="project" value="InterPro"/>
</dbReference>
<dbReference type="GO" id="GO:0015627">
    <property type="term" value="C:type II protein secretion system complex"/>
    <property type="evidence" value="ECO:0007669"/>
    <property type="project" value="TreeGrafter"/>
</dbReference>
<dbReference type="SUPFAM" id="SSF47781">
    <property type="entry name" value="RuvA domain 2-like"/>
    <property type="match status" value="1"/>
</dbReference>
<dbReference type="RefSeq" id="WP_169074722.1">
    <property type="nucleotide sequence ID" value="NZ_JABBXH010000002.1"/>
</dbReference>
<feature type="signal peptide" evidence="1">
    <location>
        <begin position="1"/>
        <end position="22"/>
    </location>
</feature>
<feature type="chain" id="PRO_5030765183" evidence="1">
    <location>
        <begin position="23"/>
        <end position="101"/>
    </location>
</feature>
<dbReference type="Proteomes" id="UP000568664">
    <property type="component" value="Unassembled WGS sequence"/>
</dbReference>
<dbReference type="EMBL" id="JABBXH010000002">
    <property type="protein sequence ID" value="NMP31405.1"/>
    <property type="molecule type" value="Genomic_DNA"/>
</dbReference>
<dbReference type="SMART" id="SM00278">
    <property type="entry name" value="HhH1"/>
    <property type="match status" value="2"/>
</dbReference>
<evidence type="ECO:0000259" key="2">
    <source>
        <dbReference type="SMART" id="SM00278"/>
    </source>
</evidence>
<comment type="caution">
    <text evidence="3">The sequence shown here is derived from an EMBL/GenBank/DDBJ whole genome shotgun (WGS) entry which is preliminary data.</text>
</comment>
<dbReference type="AlphaFoldDB" id="A0A7Y0LE09"/>
<keyword evidence="4" id="KW-1185">Reference proteome</keyword>
<evidence type="ECO:0000256" key="1">
    <source>
        <dbReference type="SAM" id="SignalP"/>
    </source>
</evidence>
<dbReference type="InterPro" id="IPR004509">
    <property type="entry name" value="Competence_ComEA_HhH"/>
</dbReference>
<dbReference type="NCBIfam" id="TIGR00426">
    <property type="entry name" value="competence protein ComEA helix-hairpin-helix repeat region"/>
    <property type="match status" value="1"/>
</dbReference>
<dbReference type="InterPro" id="IPR051675">
    <property type="entry name" value="Endo/Exo/Phosphatase_dom_1"/>
</dbReference>
<gene>
    <name evidence="3" type="ORF">HII17_07510</name>
</gene>
<evidence type="ECO:0000313" key="4">
    <source>
        <dbReference type="Proteomes" id="UP000568664"/>
    </source>
</evidence>
<dbReference type="PANTHER" id="PTHR21180">
    <property type="entry name" value="ENDONUCLEASE/EXONUCLEASE/PHOSPHATASE FAMILY DOMAIN-CONTAINING PROTEIN 1"/>
    <property type="match status" value="1"/>
</dbReference>
<proteinExistence type="predicted"/>
<dbReference type="GO" id="GO:0015628">
    <property type="term" value="P:protein secretion by the type II secretion system"/>
    <property type="evidence" value="ECO:0007669"/>
    <property type="project" value="TreeGrafter"/>
</dbReference>
<organism evidence="3 4">
    <name type="scientific">Thalassotalea algicola</name>
    <dbReference type="NCBI Taxonomy" id="2716224"/>
    <lineage>
        <taxon>Bacteria</taxon>
        <taxon>Pseudomonadati</taxon>
        <taxon>Pseudomonadota</taxon>
        <taxon>Gammaproteobacteria</taxon>
        <taxon>Alteromonadales</taxon>
        <taxon>Colwelliaceae</taxon>
        <taxon>Thalassotalea</taxon>
    </lineage>
</organism>
<sequence length="101" mass="11014">MKTYKIAAFAALLLSSPFLSVASDDLAKEEQKVQSIITMPININQASIEQLVLLKGVGKKKARAIINYREANGKFYSADDLSNVKGISDKTVEANRTIIAL</sequence>
<dbReference type="GO" id="GO:0006281">
    <property type="term" value="P:DNA repair"/>
    <property type="evidence" value="ECO:0007669"/>
    <property type="project" value="InterPro"/>
</dbReference>
<name>A0A7Y0LE09_9GAMM</name>